<evidence type="ECO:0000313" key="1">
    <source>
        <dbReference type="EMBL" id="KAK9525996.1"/>
    </source>
</evidence>
<dbReference type="EMBL" id="JBCEZU010000134">
    <property type="protein sequence ID" value="KAK9525996.1"/>
    <property type="molecule type" value="Genomic_DNA"/>
</dbReference>
<dbReference type="Proteomes" id="UP001488805">
    <property type="component" value="Unassembled WGS sequence"/>
</dbReference>
<reference evidence="1 2" key="1">
    <citation type="journal article" date="2024" name="Genome Biol. Evol.">
        <title>Chromosome-level genome assembly of the viviparous eelpout Zoarces viviparus.</title>
        <authorList>
            <person name="Fuhrmann N."/>
            <person name="Brasseur M.V."/>
            <person name="Bakowski C.E."/>
            <person name="Podsiadlowski L."/>
            <person name="Prost S."/>
            <person name="Krehenwinkel H."/>
            <person name="Mayer C."/>
        </authorList>
    </citation>
    <scope>NUCLEOTIDE SEQUENCE [LARGE SCALE GENOMIC DNA]</scope>
    <source>
        <strain evidence="1">NO-MEL_2022_Ind0_liver</strain>
    </source>
</reference>
<accession>A0AAW1ETB8</accession>
<dbReference type="AlphaFoldDB" id="A0AAW1ETB8"/>
<name>A0AAW1ETB8_ZOAVI</name>
<protein>
    <submittedName>
        <fullName evidence="1">Uncharacterized protein</fullName>
    </submittedName>
</protein>
<proteinExistence type="predicted"/>
<organism evidence="1 2">
    <name type="scientific">Zoarces viviparus</name>
    <name type="common">Viviparous eelpout</name>
    <name type="synonym">Blennius viviparus</name>
    <dbReference type="NCBI Taxonomy" id="48416"/>
    <lineage>
        <taxon>Eukaryota</taxon>
        <taxon>Metazoa</taxon>
        <taxon>Chordata</taxon>
        <taxon>Craniata</taxon>
        <taxon>Vertebrata</taxon>
        <taxon>Euteleostomi</taxon>
        <taxon>Actinopterygii</taxon>
        <taxon>Neopterygii</taxon>
        <taxon>Teleostei</taxon>
        <taxon>Neoteleostei</taxon>
        <taxon>Acanthomorphata</taxon>
        <taxon>Eupercaria</taxon>
        <taxon>Perciformes</taxon>
        <taxon>Cottioidei</taxon>
        <taxon>Zoarcales</taxon>
        <taxon>Zoarcidae</taxon>
        <taxon>Zoarcinae</taxon>
        <taxon>Zoarces</taxon>
    </lineage>
</organism>
<gene>
    <name evidence="1" type="ORF">VZT92_016658</name>
</gene>
<comment type="caution">
    <text evidence="1">The sequence shown here is derived from an EMBL/GenBank/DDBJ whole genome shotgun (WGS) entry which is preliminary data.</text>
</comment>
<evidence type="ECO:0000313" key="2">
    <source>
        <dbReference type="Proteomes" id="UP001488805"/>
    </source>
</evidence>
<keyword evidence="2" id="KW-1185">Reference proteome</keyword>
<sequence>MNNSTVREPAVCDAAQRTESPSLLTWSSRAHTGSCERRVDIVQELVVTAGLHGFTLQKHESRRTVRLTGQRSAWT</sequence>